<evidence type="ECO:0000313" key="3">
    <source>
        <dbReference type="EMBL" id="MBK1632524.1"/>
    </source>
</evidence>
<protein>
    <submittedName>
        <fullName evidence="3">ATP-grasp domain-containing protein</fullName>
    </submittedName>
</protein>
<dbReference type="InterPro" id="IPR011761">
    <property type="entry name" value="ATP-grasp"/>
</dbReference>
<keyword evidence="1" id="KW-0067">ATP-binding</keyword>
<dbReference type="PROSITE" id="PS50975">
    <property type="entry name" value="ATP_GRASP"/>
    <property type="match status" value="1"/>
</dbReference>
<proteinExistence type="predicted"/>
<evidence type="ECO:0000256" key="1">
    <source>
        <dbReference type="PROSITE-ProRule" id="PRU00409"/>
    </source>
</evidence>
<feature type="domain" description="ATP-grasp" evidence="2">
    <location>
        <begin position="105"/>
        <end position="293"/>
    </location>
</feature>
<dbReference type="SUPFAM" id="SSF56059">
    <property type="entry name" value="Glutathione synthetase ATP-binding domain-like"/>
    <property type="match status" value="1"/>
</dbReference>
<sequence length="350" mass="38054">MGCTADGVTGNHLYSGRALGLSQPGDVLQLHPDLAGEWDAISAHYRRIGLSHTTDVLWDLSHAQLAQYPDHDVSVFFFGPDEHAVRPDQRWLETVAAINSKNTFMDVAERLAVPVPLTIPFATVDAITEADIAAAPLPCYLKAAVSVSGVGIHRCADDAELRAAIGQFSPDTPVQIQQEVVTDVFLNLQFDSDARGVRRHAATEQVLAGCVHQGNRHPARHTPWDSVEPMAQWLHDQGMRGVFAFDVAVVGDDTAPEFLAIECNPRYNGASYPTAVAHKLGIDVWLAKAYHTRHRSLSAVDLSGIEYDPATGTGIILVNWGPILIGKLLVLIAGDEATQARLEQELLMRL</sequence>
<comment type="caution">
    <text evidence="3">The sequence shown here is derived from an EMBL/GenBank/DDBJ whole genome shotgun (WGS) entry which is preliminary data.</text>
</comment>
<name>A0ABS1CKR0_9GAMM</name>
<evidence type="ECO:0000313" key="4">
    <source>
        <dbReference type="Proteomes" id="UP000748752"/>
    </source>
</evidence>
<dbReference type="Proteomes" id="UP000748752">
    <property type="component" value="Unassembled WGS sequence"/>
</dbReference>
<accession>A0ABS1CKR0</accession>
<keyword evidence="4" id="KW-1185">Reference proteome</keyword>
<organism evidence="3 4">
    <name type="scientific">Thiohalocapsa halophila</name>
    <dbReference type="NCBI Taxonomy" id="69359"/>
    <lineage>
        <taxon>Bacteria</taxon>
        <taxon>Pseudomonadati</taxon>
        <taxon>Pseudomonadota</taxon>
        <taxon>Gammaproteobacteria</taxon>
        <taxon>Chromatiales</taxon>
        <taxon>Chromatiaceae</taxon>
        <taxon>Thiohalocapsa</taxon>
    </lineage>
</organism>
<dbReference type="Gene3D" id="3.30.470.20">
    <property type="entry name" value="ATP-grasp fold, B domain"/>
    <property type="match status" value="1"/>
</dbReference>
<reference evidence="3 4" key="1">
    <citation type="journal article" date="2020" name="Microorganisms">
        <title>Osmotic Adaptation and Compatible Solute Biosynthesis of Phototrophic Bacteria as Revealed from Genome Analyses.</title>
        <authorList>
            <person name="Imhoff J.F."/>
            <person name="Rahn T."/>
            <person name="Kunzel S."/>
            <person name="Keller A."/>
            <person name="Neulinger S.C."/>
        </authorList>
    </citation>
    <scope>NUCLEOTIDE SEQUENCE [LARGE SCALE GENOMIC DNA]</scope>
    <source>
        <strain evidence="3 4">DSM 6210</strain>
    </source>
</reference>
<evidence type="ECO:0000259" key="2">
    <source>
        <dbReference type="PROSITE" id="PS50975"/>
    </source>
</evidence>
<dbReference type="EMBL" id="NRRV01000050">
    <property type="protein sequence ID" value="MBK1632524.1"/>
    <property type="molecule type" value="Genomic_DNA"/>
</dbReference>
<keyword evidence="1" id="KW-0547">Nucleotide-binding</keyword>
<gene>
    <name evidence="3" type="ORF">CKO31_17600</name>
</gene>